<dbReference type="PRINTS" id="PR00193">
    <property type="entry name" value="MYOSINHEAVY"/>
</dbReference>
<evidence type="ECO:0000256" key="4">
    <source>
        <dbReference type="PROSITE-ProRule" id="PRU00782"/>
    </source>
</evidence>
<keyword evidence="2" id="KW-0067">ATP-binding</keyword>
<feature type="non-terminal residue" evidence="6">
    <location>
        <position position="1"/>
    </location>
</feature>
<dbReference type="OrthoDB" id="5983411at2759"/>
<evidence type="ECO:0000313" key="6">
    <source>
        <dbReference type="EMBL" id="KAJ7347150.1"/>
    </source>
</evidence>
<evidence type="ECO:0000256" key="1">
    <source>
        <dbReference type="ARBA" id="ARBA00022741"/>
    </source>
</evidence>
<dbReference type="GO" id="GO:0007015">
    <property type="term" value="P:actin filament organization"/>
    <property type="evidence" value="ECO:0007669"/>
    <property type="project" value="TreeGrafter"/>
</dbReference>
<dbReference type="GO" id="GO:0005737">
    <property type="term" value="C:cytoplasm"/>
    <property type="evidence" value="ECO:0007669"/>
    <property type="project" value="TreeGrafter"/>
</dbReference>
<organism evidence="6 7">
    <name type="scientific">Desmophyllum pertusum</name>
    <dbReference type="NCBI Taxonomy" id="174260"/>
    <lineage>
        <taxon>Eukaryota</taxon>
        <taxon>Metazoa</taxon>
        <taxon>Cnidaria</taxon>
        <taxon>Anthozoa</taxon>
        <taxon>Hexacorallia</taxon>
        <taxon>Scleractinia</taxon>
        <taxon>Caryophylliina</taxon>
        <taxon>Caryophylliidae</taxon>
        <taxon>Desmophyllum</taxon>
    </lineage>
</organism>
<dbReference type="GO" id="GO:0005524">
    <property type="term" value="F:ATP binding"/>
    <property type="evidence" value="ECO:0007669"/>
    <property type="project" value="UniProtKB-KW"/>
</dbReference>
<comment type="caution">
    <text evidence="6">The sequence shown here is derived from an EMBL/GenBank/DDBJ whole genome shotgun (WGS) entry which is preliminary data.</text>
</comment>
<protein>
    <submittedName>
        <fullName evidence="6">Unconventional myosin-Va</fullName>
    </submittedName>
</protein>
<dbReference type="GO" id="GO:0016020">
    <property type="term" value="C:membrane"/>
    <property type="evidence" value="ECO:0007669"/>
    <property type="project" value="TreeGrafter"/>
</dbReference>
<dbReference type="SUPFAM" id="SSF52540">
    <property type="entry name" value="P-loop containing nucleoside triphosphate hydrolases"/>
    <property type="match status" value="1"/>
</dbReference>
<evidence type="ECO:0000259" key="5">
    <source>
        <dbReference type="PROSITE" id="PS51456"/>
    </source>
</evidence>
<sequence length="237" mass="27687">MREAMDLVGIMEDEQLMIFRILAVILHIGNIDIQPNGDEESEIDKSFKKWMCNRKIVTVQEVLIKPLNADEANCGREAISKHIYSQLFKWIVQCINNSLTSGVKQCSFLGILDIYGFETFEVNSFEQFCINYANEKLQQQFTQHVFKLEQDEYVKEEIEWSFINFYDNQPCIDLIEAKLGILDLLDEECKMPRGADTSWVQKLYKQHLKKQHSASRACPKQLSLCITLLMTWSMRLQ</sequence>
<dbReference type="GO" id="GO:0000146">
    <property type="term" value="F:microfilament motor activity"/>
    <property type="evidence" value="ECO:0007669"/>
    <property type="project" value="TreeGrafter"/>
</dbReference>
<dbReference type="PROSITE" id="PS51456">
    <property type="entry name" value="MYOSIN_MOTOR"/>
    <property type="match status" value="1"/>
</dbReference>
<keyword evidence="7" id="KW-1185">Reference proteome</keyword>
<evidence type="ECO:0000313" key="7">
    <source>
        <dbReference type="Proteomes" id="UP001163046"/>
    </source>
</evidence>
<feature type="domain" description="Myosin motor" evidence="5">
    <location>
        <begin position="1"/>
        <end position="237"/>
    </location>
</feature>
<dbReference type="GO" id="GO:0016459">
    <property type="term" value="C:myosin complex"/>
    <property type="evidence" value="ECO:0007669"/>
    <property type="project" value="UniProtKB-KW"/>
</dbReference>
<dbReference type="InterPro" id="IPR001609">
    <property type="entry name" value="Myosin_head_motor_dom-like"/>
</dbReference>
<dbReference type="Proteomes" id="UP001163046">
    <property type="component" value="Unassembled WGS sequence"/>
</dbReference>
<keyword evidence="1" id="KW-0547">Nucleotide-binding</keyword>
<evidence type="ECO:0000256" key="3">
    <source>
        <dbReference type="ARBA" id="ARBA00023203"/>
    </source>
</evidence>
<dbReference type="InterPro" id="IPR027417">
    <property type="entry name" value="P-loop_NTPase"/>
</dbReference>
<keyword evidence="3 4" id="KW-0009">Actin-binding</keyword>
<accession>A0A9W9YGZ8</accession>
<keyword evidence="4" id="KW-0505">Motor protein</keyword>
<dbReference type="PANTHER" id="PTHR13140:SF706">
    <property type="entry name" value="DILUTE CLASS UNCONVENTIONAL MYOSIN, ISOFORM C"/>
    <property type="match status" value="1"/>
</dbReference>
<dbReference type="PANTHER" id="PTHR13140">
    <property type="entry name" value="MYOSIN"/>
    <property type="match status" value="1"/>
</dbReference>
<keyword evidence="4" id="KW-0518">Myosin</keyword>
<gene>
    <name evidence="6" type="primary">MYO5A_4</name>
    <name evidence="6" type="ORF">OS493_040122</name>
</gene>
<name>A0A9W9YGZ8_9CNID</name>
<dbReference type="SMART" id="SM00242">
    <property type="entry name" value="MYSc"/>
    <property type="match status" value="1"/>
</dbReference>
<dbReference type="AlphaFoldDB" id="A0A9W9YGZ8"/>
<comment type="caution">
    <text evidence="4">Lacks conserved residue(s) required for the propagation of feature annotation.</text>
</comment>
<dbReference type="EMBL" id="MU827595">
    <property type="protein sequence ID" value="KAJ7347150.1"/>
    <property type="molecule type" value="Genomic_DNA"/>
</dbReference>
<proteinExistence type="inferred from homology"/>
<comment type="similarity">
    <text evidence="4">Belongs to the TRAFAC class myosin-kinesin ATPase superfamily. Myosin family.</text>
</comment>
<dbReference type="GO" id="GO:0051015">
    <property type="term" value="F:actin filament binding"/>
    <property type="evidence" value="ECO:0007669"/>
    <property type="project" value="TreeGrafter"/>
</dbReference>
<dbReference type="Pfam" id="PF00063">
    <property type="entry name" value="Myosin_head"/>
    <property type="match status" value="1"/>
</dbReference>
<reference evidence="6" key="1">
    <citation type="submission" date="2023-01" db="EMBL/GenBank/DDBJ databases">
        <title>Genome assembly of the deep-sea coral Lophelia pertusa.</title>
        <authorList>
            <person name="Herrera S."/>
            <person name="Cordes E."/>
        </authorList>
    </citation>
    <scope>NUCLEOTIDE SEQUENCE</scope>
    <source>
        <strain evidence="6">USNM1676648</strain>
        <tissue evidence="6">Polyp</tissue>
    </source>
</reference>
<dbReference type="Gene3D" id="1.20.120.720">
    <property type="entry name" value="Myosin VI head, motor domain, U50 subdomain"/>
    <property type="match status" value="1"/>
</dbReference>
<dbReference type="Gene3D" id="1.20.58.530">
    <property type="match status" value="1"/>
</dbReference>
<evidence type="ECO:0000256" key="2">
    <source>
        <dbReference type="ARBA" id="ARBA00022840"/>
    </source>
</evidence>